<evidence type="ECO:0000259" key="6">
    <source>
        <dbReference type="Pfam" id="PF01229"/>
    </source>
</evidence>
<feature type="signal peptide" evidence="5">
    <location>
        <begin position="1"/>
        <end position="17"/>
    </location>
</feature>
<dbReference type="InterPro" id="IPR000514">
    <property type="entry name" value="Glyco_hydro_39"/>
</dbReference>
<keyword evidence="8" id="KW-1185">Reference proteome</keyword>
<dbReference type="InterPro" id="IPR051923">
    <property type="entry name" value="Glycosyl_Hydrolase_39"/>
</dbReference>
<keyword evidence="2" id="KW-0378">Hydrolase</keyword>
<protein>
    <recommendedName>
        <fullName evidence="6">Glycosyl hydrolases family 39 N-terminal catalytic domain-containing protein</fullName>
    </recommendedName>
</protein>
<evidence type="ECO:0000313" key="7">
    <source>
        <dbReference type="EMBL" id="KAJ5453442.1"/>
    </source>
</evidence>
<dbReference type="PANTHER" id="PTHR12631">
    <property type="entry name" value="ALPHA-L-IDURONIDASE"/>
    <property type="match status" value="1"/>
</dbReference>
<dbReference type="Pfam" id="PF01229">
    <property type="entry name" value="Glyco_hydro_39"/>
    <property type="match status" value="1"/>
</dbReference>
<gene>
    <name evidence="7" type="ORF">N7458_004398</name>
</gene>
<dbReference type="RefSeq" id="XP_056766398.1">
    <property type="nucleotide sequence ID" value="XM_056907780.1"/>
</dbReference>
<reference evidence="7" key="2">
    <citation type="journal article" date="2023" name="IMA Fungus">
        <title>Comparative genomic study of the Penicillium genus elucidates a diverse pangenome and 15 lateral gene transfer events.</title>
        <authorList>
            <person name="Petersen C."/>
            <person name="Sorensen T."/>
            <person name="Nielsen M.R."/>
            <person name="Sondergaard T.E."/>
            <person name="Sorensen J.L."/>
            <person name="Fitzpatrick D.A."/>
            <person name="Frisvad J.C."/>
            <person name="Nielsen K.L."/>
        </authorList>
    </citation>
    <scope>NUCLEOTIDE SEQUENCE</scope>
    <source>
        <strain evidence="7">IBT 16125</strain>
    </source>
</reference>
<organism evidence="7 8">
    <name type="scientific">Penicillium daleae</name>
    <dbReference type="NCBI Taxonomy" id="63821"/>
    <lineage>
        <taxon>Eukaryota</taxon>
        <taxon>Fungi</taxon>
        <taxon>Dikarya</taxon>
        <taxon>Ascomycota</taxon>
        <taxon>Pezizomycotina</taxon>
        <taxon>Eurotiomycetes</taxon>
        <taxon>Eurotiomycetidae</taxon>
        <taxon>Eurotiales</taxon>
        <taxon>Aspergillaceae</taxon>
        <taxon>Penicillium</taxon>
    </lineage>
</organism>
<dbReference type="InterPro" id="IPR017853">
    <property type="entry name" value="GH"/>
</dbReference>
<dbReference type="InterPro" id="IPR049166">
    <property type="entry name" value="GH39_cat"/>
</dbReference>
<dbReference type="Gene3D" id="3.20.20.80">
    <property type="entry name" value="Glycosidases"/>
    <property type="match status" value="1"/>
</dbReference>
<dbReference type="GO" id="GO:0005975">
    <property type="term" value="P:carbohydrate metabolic process"/>
    <property type="evidence" value="ECO:0007669"/>
    <property type="project" value="InterPro"/>
</dbReference>
<dbReference type="InterPro" id="IPR049165">
    <property type="entry name" value="GH39_as"/>
</dbReference>
<dbReference type="PRINTS" id="PR00745">
    <property type="entry name" value="GLHYDRLASE39"/>
</dbReference>
<evidence type="ECO:0000256" key="2">
    <source>
        <dbReference type="ARBA" id="ARBA00022801"/>
    </source>
</evidence>
<feature type="domain" description="Glycosyl hydrolases family 39 N-terminal catalytic" evidence="6">
    <location>
        <begin position="42"/>
        <end position="479"/>
    </location>
</feature>
<dbReference type="Gene3D" id="2.60.40.1500">
    <property type="entry name" value="Glycosyl hydrolase domain, family 39"/>
    <property type="match status" value="1"/>
</dbReference>
<evidence type="ECO:0000256" key="1">
    <source>
        <dbReference type="ARBA" id="ARBA00008875"/>
    </source>
</evidence>
<reference evidence="7" key="1">
    <citation type="submission" date="2022-12" db="EMBL/GenBank/DDBJ databases">
        <authorList>
            <person name="Petersen C."/>
        </authorList>
    </citation>
    <scope>NUCLEOTIDE SEQUENCE</scope>
    <source>
        <strain evidence="7">IBT 16125</strain>
    </source>
</reference>
<sequence length="519" mass="57270">MALSLLTITSLVVTALGSQVSVSVDAAFSLGSWIPIHRFYDDTGNPIYNFTIIDDIFDHYLAADVKPYLEIGFTPEALAVDPNPYFFDFNPALGANNIYTGWSHPPKSYERWGELVYKLTKHLVDRYGANEVNQWYFEVWNEPNIPYWNGTTQGFYKLHDYAVNSVLEALPTASVGGPEVAGGAAGSYLGDFLEHCSQGTNYATGKKGTPLDFISFHAKGAPLFVNTTGDSGYIQMNMSPQLQQIDEAFDIVASFPQYKHKPIFMSEYDPDSCAACTSAAYGYRNGLLYGAYSAASFTRAMDLAANRSVNLQGALTWAFEYEKNAILPNETGYFDGFRVLSTQGIDKPVLNFHRMWSMLSGDRIKAESSGQIPLDVVLNDGIRGQQTDVGSLATFDKDAQALFVFVWHYHDNNLDFPDAQVSVDIKGLPSHFANLRGNVTVTHYRVDNDHSNSYAKWLSMGSPQDPSTNQYNELVSAGKLMTLGSPTSMHVSKGTLSVDFSLPIRALSLLVFEVSSPTL</sequence>
<feature type="chain" id="PRO_5042129335" description="Glycosyl hydrolases family 39 N-terminal catalytic domain-containing protein" evidence="5">
    <location>
        <begin position="18"/>
        <end position="519"/>
    </location>
</feature>
<dbReference type="GeneID" id="81598023"/>
<dbReference type="EMBL" id="JAPVEA010000005">
    <property type="protein sequence ID" value="KAJ5453442.1"/>
    <property type="molecule type" value="Genomic_DNA"/>
</dbReference>
<evidence type="ECO:0000256" key="5">
    <source>
        <dbReference type="SAM" id="SignalP"/>
    </source>
</evidence>
<dbReference type="PROSITE" id="PS01027">
    <property type="entry name" value="GLYCOSYL_HYDROL_F39"/>
    <property type="match status" value="1"/>
</dbReference>
<comment type="similarity">
    <text evidence="1">Belongs to the glycosyl hydrolase 39 family.</text>
</comment>
<keyword evidence="5" id="KW-0732">Signal</keyword>
<dbReference type="PANTHER" id="PTHR12631:SF8">
    <property type="entry name" value="ALPHA-L-IDURONIDASE"/>
    <property type="match status" value="1"/>
</dbReference>
<accession>A0AAD6C8R1</accession>
<evidence type="ECO:0000256" key="4">
    <source>
        <dbReference type="PIRSR" id="PIRSR600514-1"/>
    </source>
</evidence>
<proteinExistence type="inferred from homology"/>
<name>A0AAD6C8R1_9EURO</name>
<comment type="caution">
    <text evidence="7">The sequence shown here is derived from an EMBL/GenBank/DDBJ whole genome shotgun (WGS) entry which is preliminary data.</text>
</comment>
<dbReference type="SUPFAM" id="SSF51011">
    <property type="entry name" value="Glycosyl hydrolase domain"/>
    <property type="match status" value="1"/>
</dbReference>
<dbReference type="AlphaFoldDB" id="A0AAD6C8R1"/>
<feature type="active site" description="Proton donor" evidence="4">
    <location>
        <position position="142"/>
    </location>
</feature>
<evidence type="ECO:0000313" key="8">
    <source>
        <dbReference type="Proteomes" id="UP001213681"/>
    </source>
</evidence>
<keyword evidence="3" id="KW-0326">Glycosidase</keyword>
<dbReference type="GO" id="GO:0004553">
    <property type="term" value="F:hydrolase activity, hydrolyzing O-glycosyl compounds"/>
    <property type="evidence" value="ECO:0007669"/>
    <property type="project" value="InterPro"/>
</dbReference>
<dbReference type="SUPFAM" id="SSF51445">
    <property type="entry name" value="(Trans)glycosidases"/>
    <property type="match status" value="1"/>
</dbReference>
<evidence type="ECO:0000256" key="3">
    <source>
        <dbReference type="ARBA" id="ARBA00023295"/>
    </source>
</evidence>
<dbReference type="Proteomes" id="UP001213681">
    <property type="component" value="Unassembled WGS sequence"/>
</dbReference>